<dbReference type="RefSeq" id="XP_031915487.1">
    <property type="nucleotide sequence ID" value="XM_032054123.1"/>
</dbReference>
<proteinExistence type="predicted"/>
<keyword evidence="1" id="KW-0812">Transmembrane</keyword>
<organism evidence="2 3">
    <name type="scientific">Aspergillus pseudotamarii</name>
    <dbReference type="NCBI Taxonomy" id="132259"/>
    <lineage>
        <taxon>Eukaryota</taxon>
        <taxon>Fungi</taxon>
        <taxon>Dikarya</taxon>
        <taxon>Ascomycota</taxon>
        <taxon>Pezizomycotina</taxon>
        <taxon>Eurotiomycetes</taxon>
        <taxon>Eurotiomycetidae</taxon>
        <taxon>Eurotiales</taxon>
        <taxon>Aspergillaceae</taxon>
        <taxon>Aspergillus</taxon>
        <taxon>Aspergillus subgen. Circumdati</taxon>
    </lineage>
</organism>
<protein>
    <submittedName>
        <fullName evidence="2">Uncharacterized protein</fullName>
    </submittedName>
</protein>
<reference evidence="2 3" key="1">
    <citation type="submission" date="2019-04" db="EMBL/GenBank/DDBJ databases">
        <title>Friends and foes A comparative genomics study of 23 Aspergillus species from section Flavi.</title>
        <authorList>
            <consortium name="DOE Joint Genome Institute"/>
            <person name="Kjaerbolling I."/>
            <person name="Vesth T."/>
            <person name="Frisvad J.C."/>
            <person name="Nybo J.L."/>
            <person name="Theobald S."/>
            <person name="Kildgaard S."/>
            <person name="Isbrandt T."/>
            <person name="Kuo A."/>
            <person name="Sato A."/>
            <person name="Lyhne E.K."/>
            <person name="Kogle M.E."/>
            <person name="Wiebenga A."/>
            <person name="Kun R.S."/>
            <person name="Lubbers R.J."/>
            <person name="Makela M.R."/>
            <person name="Barry K."/>
            <person name="Chovatia M."/>
            <person name="Clum A."/>
            <person name="Daum C."/>
            <person name="Haridas S."/>
            <person name="He G."/>
            <person name="LaButti K."/>
            <person name="Lipzen A."/>
            <person name="Mondo S."/>
            <person name="Riley R."/>
            <person name="Salamov A."/>
            <person name="Simmons B.A."/>
            <person name="Magnuson J.K."/>
            <person name="Henrissat B."/>
            <person name="Mortensen U.H."/>
            <person name="Larsen T.O."/>
            <person name="Devries R.P."/>
            <person name="Grigoriev I.V."/>
            <person name="Machida M."/>
            <person name="Baker S.E."/>
            <person name="Andersen M.R."/>
        </authorList>
    </citation>
    <scope>NUCLEOTIDE SEQUENCE [LARGE SCALE GENOMIC DNA]</scope>
    <source>
        <strain evidence="2 3">CBS 117625</strain>
    </source>
</reference>
<keyword evidence="1" id="KW-0472">Membrane</keyword>
<keyword evidence="1" id="KW-1133">Transmembrane helix</keyword>
<dbReference type="AlphaFoldDB" id="A0A5N6T154"/>
<evidence type="ECO:0000256" key="1">
    <source>
        <dbReference type="SAM" id="Phobius"/>
    </source>
</evidence>
<dbReference type="Proteomes" id="UP000325672">
    <property type="component" value="Unassembled WGS sequence"/>
</dbReference>
<accession>A0A5N6T154</accession>
<dbReference type="OrthoDB" id="2281895at2759"/>
<evidence type="ECO:0000313" key="3">
    <source>
        <dbReference type="Proteomes" id="UP000325672"/>
    </source>
</evidence>
<evidence type="ECO:0000313" key="2">
    <source>
        <dbReference type="EMBL" id="KAE8139424.1"/>
    </source>
</evidence>
<feature type="transmembrane region" description="Helical" evidence="1">
    <location>
        <begin position="12"/>
        <end position="33"/>
    </location>
</feature>
<dbReference type="EMBL" id="ML743566">
    <property type="protein sequence ID" value="KAE8139424.1"/>
    <property type="molecule type" value="Genomic_DNA"/>
</dbReference>
<name>A0A5N6T154_ASPPS</name>
<gene>
    <name evidence="2" type="ORF">BDV38DRAFT_242640</name>
</gene>
<sequence length="74" mass="8209">MAAGAFRGVISFSLSCLFLYLGCSLYVLGVLVIHHICTFTTTMSYIDFRIPPGRILSSDEPSLGERVKRTHKTL</sequence>
<keyword evidence="3" id="KW-1185">Reference proteome</keyword>
<dbReference type="GeneID" id="43638333"/>